<dbReference type="Proteomes" id="UP000620104">
    <property type="component" value="Unassembled WGS sequence"/>
</dbReference>
<organism evidence="2 3">
    <name type="scientific">Naganishia liquefaciens</name>
    <dbReference type="NCBI Taxonomy" id="104408"/>
    <lineage>
        <taxon>Eukaryota</taxon>
        <taxon>Fungi</taxon>
        <taxon>Dikarya</taxon>
        <taxon>Basidiomycota</taxon>
        <taxon>Agaricomycotina</taxon>
        <taxon>Tremellomycetes</taxon>
        <taxon>Filobasidiales</taxon>
        <taxon>Filobasidiaceae</taxon>
        <taxon>Naganishia</taxon>
    </lineage>
</organism>
<feature type="compositionally biased region" description="Basic residues" evidence="1">
    <location>
        <begin position="174"/>
        <end position="187"/>
    </location>
</feature>
<feature type="compositionally biased region" description="Polar residues" evidence="1">
    <location>
        <begin position="111"/>
        <end position="148"/>
    </location>
</feature>
<evidence type="ECO:0000256" key="1">
    <source>
        <dbReference type="SAM" id="MobiDB-lite"/>
    </source>
</evidence>
<feature type="compositionally biased region" description="Polar residues" evidence="1">
    <location>
        <begin position="195"/>
        <end position="206"/>
    </location>
</feature>
<keyword evidence="3" id="KW-1185">Reference proteome</keyword>
<gene>
    <name evidence="2" type="ORF">NliqN6_2817</name>
</gene>
<feature type="compositionally biased region" description="Low complexity" evidence="1">
    <location>
        <begin position="413"/>
        <end position="425"/>
    </location>
</feature>
<evidence type="ECO:0000313" key="3">
    <source>
        <dbReference type="Proteomes" id="UP000620104"/>
    </source>
</evidence>
<feature type="compositionally biased region" description="Low complexity" evidence="1">
    <location>
        <begin position="311"/>
        <end position="346"/>
    </location>
</feature>
<feature type="compositionally biased region" description="Basic residues" evidence="1">
    <location>
        <begin position="444"/>
        <end position="462"/>
    </location>
</feature>
<feature type="compositionally biased region" description="Basic and acidic residues" evidence="1">
    <location>
        <begin position="76"/>
        <end position="96"/>
    </location>
</feature>
<dbReference type="EMBL" id="BLZA01000018">
    <property type="protein sequence ID" value="GHJ86415.1"/>
    <property type="molecule type" value="Genomic_DNA"/>
</dbReference>
<feature type="compositionally biased region" description="Basic and acidic residues" evidence="1">
    <location>
        <begin position="23"/>
        <end position="48"/>
    </location>
</feature>
<accession>A0A8H3TTK0</accession>
<name>A0A8H3TTK0_9TREE</name>
<feature type="region of interest" description="Disordered" evidence="1">
    <location>
        <begin position="11"/>
        <end position="462"/>
    </location>
</feature>
<evidence type="ECO:0000313" key="2">
    <source>
        <dbReference type="EMBL" id="GHJ86415.1"/>
    </source>
</evidence>
<dbReference type="OrthoDB" id="2596133at2759"/>
<feature type="compositionally biased region" description="Low complexity" evidence="1">
    <location>
        <begin position="161"/>
        <end position="173"/>
    </location>
</feature>
<dbReference type="AlphaFoldDB" id="A0A8H3TTK0"/>
<protein>
    <submittedName>
        <fullName evidence="2">Uncharacterized protein</fullName>
    </submittedName>
</protein>
<feature type="compositionally biased region" description="Polar residues" evidence="1">
    <location>
        <begin position="222"/>
        <end position="240"/>
    </location>
</feature>
<feature type="compositionally biased region" description="Polar residues" evidence="1">
    <location>
        <begin position="398"/>
        <end position="408"/>
    </location>
</feature>
<feature type="compositionally biased region" description="Polar residues" evidence="1">
    <location>
        <begin position="49"/>
        <end position="67"/>
    </location>
</feature>
<feature type="compositionally biased region" description="Low complexity" evidence="1">
    <location>
        <begin position="369"/>
        <end position="397"/>
    </location>
</feature>
<comment type="caution">
    <text evidence="2">The sequence shown here is derived from an EMBL/GenBank/DDBJ whole genome shotgun (WGS) entry which is preliminary data.</text>
</comment>
<proteinExistence type="predicted"/>
<reference evidence="2" key="1">
    <citation type="submission" date="2020-07" db="EMBL/GenBank/DDBJ databases">
        <title>Draft Genome Sequence of a Deep-Sea Yeast, Naganishia (Cryptococcus) liquefaciens strain N6.</title>
        <authorList>
            <person name="Han Y.W."/>
            <person name="Kajitani R."/>
            <person name="Morimoto H."/>
            <person name="Parhat M."/>
            <person name="Tsubouchi H."/>
            <person name="Bakenova O."/>
            <person name="Ogata M."/>
            <person name="Argunhan B."/>
            <person name="Aoki R."/>
            <person name="Kajiwara S."/>
            <person name="Itoh T."/>
            <person name="Iwasaki H."/>
        </authorList>
    </citation>
    <scope>NUCLEOTIDE SEQUENCE</scope>
    <source>
        <strain evidence="2">N6</strain>
    </source>
</reference>
<sequence length="462" mass="47773">MGLLGSLFCCFPRSGSRTKKSKKSNDHSSSEENSLLDHAHARNPDTADTRSITSFGNAEGSGKTTGNKAYGATGQDEERAREEDEREREERERERLNAIAGQAGNRMLSLNRPSSPLTNHTQSPQSSRPASPTFQPHDTNSQHSTEPSTAAPGHAVKQVNLGLTRTSSGASSGRGKRGGGARKPTSLRRREVKTQQDQAVTGTTESVKVEPTQPKPVARAETVTQPDVGTMTGQVSTVESTVKEDPIVVEASTSTLHEPPATAPSASKDPIPDTTASEPVVQEPQEPSLVVPALPVNPTETIPSHSESDKPSSYAAAAAAAAEPTPVETAPSAPSAPSAAPTGESSKLGLDLHGSEPSAPAAAQRTDVQQPSSSSPSSSSQPPLSSFAQVAAAASAQEIDQPSATATPDDSEPVTPVPEVETEGTTPPPATEAAEEGNNAAKTGKPRAKGKGGKGKKKKGKK</sequence>